<dbReference type="InterPro" id="IPR013083">
    <property type="entry name" value="Znf_RING/FYVE/PHD"/>
</dbReference>
<evidence type="ECO:0000313" key="10">
    <source>
        <dbReference type="EMBL" id="TKW37142.1"/>
    </source>
</evidence>
<evidence type="ECO:0000313" key="11">
    <source>
        <dbReference type="Proteomes" id="UP000298652"/>
    </source>
</evidence>
<sequence>MAADCMTRAWALAIATAACVILPGAIVYEIVRIAAARHLGATIALSFFLVIWATASAAYYPRVCTDIVRWSPLRAPARRQPGGSGGGALLPRFVAQSRQEDRGNMSVVPRELPNVRDGARVVGDGTLAPYGRWQRNGALLVPLLFVARRRQEDHGGMNALPREPPAAARRGARVVDGDTLASHEQRRDGEPPLERCAVCLCDVEKVETAARLSACLHMFHRHCIDQWLHQHGHSTCPLCRRDAFAAPLPREQST</sequence>
<evidence type="ECO:0000256" key="4">
    <source>
        <dbReference type="ARBA" id="ARBA00022771"/>
    </source>
</evidence>
<keyword evidence="5" id="KW-0862">Zinc</keyword>
<dbReference type="InterPro" id="IPR001841">
    <property type="entry name" value="Znf_RING"/>
</dbReference>
<dbReference type="PANTHER" id="PTHR14155:SF485">
    <property type="entry name" value="E3 UBIQUITIN-PROTEIN LIGASE ATL41"/>
    <property type="match status" value="1"/>
</dbReference>
<dbReference type="InterPro" id="IPR053238">
    <property type="entry name" value="RING-H2_zinc_finger"/>
</dbReference>
<evidence type="ECO:0000256" key="5">
    <source>
        <dbReference type="ARBA" id="ARBA00022833"/>
    </source>
</evidence>
<feature type="transmembrane region" description="Helical" evidence="8">
    <location>
        <begin position="12"/>
        <end position="31"/>
    </location>
</feature>
<comment type="similarity">
    <text evidence="6">Belongs to the RING-type zinc finger family. ATL subfamily.</text>
</comment>
<dbReference type="SUPFAM" id="SSF57850">
    <property type="entry name" value="RING/U-box"/>
    <property type="match status" value="1"/>
</dbReference>
<keyword evidence="11" id="KW-1185">Reference proteome</keyword>
<keyword evidence="4 7" id="KW-0863">Zinc-finger</keyword>
<evidence type="ECO:0000256" key="2">
    <source>
        <dbReference type="ARBA" id="ARBA00012483"/>
    </source>
</evidence>
<proteinExistence type="inferred from homology"/>
<protein>
    <recommendedName>
        <fullName evidence="2">RING-type E3 ubiquitin transferase</fullName>
        <ecNumber evidence="2">2.3.2.27</ecNumber>
    </recommendedName>
</protein>
<evidence type="ECO:0000256" key="1">
    <source>
        <dbReference type="ARBA" id="ARBA00000900"/>
    </source>
</evidence>
<feature type="transmembrane region" description="Helical" evidence="8">
    <location>
        <begin position="38"/>
        <end position="60"/>
    </location>
</feature>
<evidence type="ECO:0000259" key="9">
    <source>
        <dbReference type="PROSITE" id="PS50089"/>
    </source>
</evidence>
<dbReference type="EC" id="2.3.2.27" evidence="2"/>
<dbReference type="Gene3D" id="3.30.40.10">
    <property type="entry name" value="Zinc/RING finger domain, C3HC4 (zinc finger)"/>
    <property type="match status" value="1"/>
</dbReference>
<organism evidence="10 11">
    <name type="scientific">Setaria viridis</name>
    <name type="common">Green bristlegrass</name>
    <name type="synonym">Setaria italica subsp. viridis</name>
    <dbReference type="NCBI Taxonomy" id="4556"/>
    <lineage>
        <taxon>Eukaryota</taxon>
        <taxon>Viridiplantae</taxon>
        <taxon>Streptophyta</taxon>
        <taxon>Embryophyta</taxon>
        <taxon>Tracheophyta</taxon>
        <taxon>Spermatophyta</taxon>
        <taxon>Magnoliopsida</taxon>
        <taxon>Liliopsida</taxon>
        <taxon>Poales</taxon>
        <taxon>Poaceae</taxon>
        <taxon>PACMAD clade</taxon>
        <taxon>Panicoideae</taxon>
        <taxon>Panicodae</taxon>
        <taxon>Paniceae</taxon>
        <taxon>Cenchrinae</taxon>
        <taxon>Setaria</taxon>
    </lineage>
</organism>
<keyword evidence="8" id="KW-0812">Transmembrane</keyword>
<keyword evidence="3" id="KW-0479">Metal-binding</keyword>
<dbReference type="GO" id="GO:0008270">
    <property type="term" value="F:zinc ion binding"/>
    <property type="evidence" value="ECO:0007669"/>
    <property type="project" value="UniProtKB-KW"/>
</dbReference>
<keyword evidence="8" id="KW-0472">Membrane</keyword>
<comment type="catalytic activity">
    <reaction evidence="1">
        <text>S-ubiquitinyl-[E2 ubiquitin-conjugating enzyme]-L-cysteine + [acceptor protein]-L-lysine = [E2 ubiquitin-conjugating enzyme]-L-cysteine + N(6)-ubiquitinyl-[acceptor protein]-L-lysine.</text>
        <dbReference type="EC" id="2.3.2.27"/>
    </reaction>
</comment>
<accession>A0A4U6W4Y4</accession>
<evidence type="ECO:0000256" key="8">
    <source>
        <dbReference type="SAM" id="Phobius"/>
    </source>
</evidence>
<dbReference type="PROSITE" id="PS50089">
    <property type="entry name" value="ZF_RING_2"/>
    <property type="match status" value="1"/>
</dbReference>
<dbReference type="PANTHER" id="PTHR14155">
    <property type="entry name" value="RING FINGER DOMAIN-CONTAINING"/>
    <property type="match status" value="1"/>
</dbReference>
<dbReference type="Gramene" id="TKW37142">
    <property type="protein sequence ID" value="TKW37142"/>
    <property type="gene ID" value="SEVIR_1G030100v2"/>
</dbReference>
<dbReference type="Pfam" id="PF13639">
    <property type="entry name" value="zf-RING_2"/>
    <property type="match status" value="1"/>
</dbReference>
<reference evidence="10" key="1">
    <citation type="submission" date="2019-03" db="EMBL/GenBank/DDBJ databases">
        <title>WGS assembly of Setaria viridis.</title>
        <authorList>
            <person name="Huang P."/>
            <person name="Jenkins J."/>
            <person name="Grimwood J."/>
            <person name="Barry K."/>
            <person name="Healey A."/>
            <person name="Mamidi S."/>
            <person name="Sreedasyam A."/>
            <person name="Shu S."/>
            <person name="Feldman M."/>
            <person name="Wu J."/>
            <person name="Yu Y."/>
            <person name="Chen C."/>
            <person name="Johnson J."/>
            <person name="Rokhsar D."/>
            <person name="Baxter I."/>
            <person name="Schmutz J."/>
            <person name="Brutnell T."/>
            <person name="Kellogg E."/>
        </authorList>
    </citation>
    <scope>NUCLEOTIDE SEQUENCE [LARGE SCALE GENOMIC DNA]</scope>
</reference>
<keyword evidence="8" id="KW-1133">Transmembrane helix</keyword>
<dbReference type="SMART" id="SM00184">
    <property type="entry name" value="RING"/>
    <property type="match status" value="1"/>
</dbReference>
<evidence type="ECO:0000256" key="3">
    <source>
        <dbReference type="ARBA" id="ARBA00022723"/>
    </source>
</evidence>
<feature type="domain" description="RING-type" evidence="9">
    <location>
        <begin position="196"/>
        <end position="240"/>
    </location>
</feature>
<dbReference type="OMA" id="PRVCTDI"/>
<dbReference type="GO" id="GO:0061630">
    <property type="term" value="F:ubiquitin protein ligase activity"/>
    <property type="evidence" value="ECO:0007669"/>
    <property type="project" value="UniProtKB-EC"/>
</dbReference>
<evidence type="ECO:0000256" key="6">
    <source>
        <dbReference type="ARBA" id="ARBA00024209"/>
    </source>
</evidence>
<name>A0A4U6W4Y4_SETVI</name>
<dbReference type="EMBL" id="CM016552">
    <property type="protein sequence ID" value="TKW37142.1"/>
    <property type="molecule type" value="Genomic_DNA"/>
</dbReference>
<evidence type="ECO:0000256" key="7">
    <source>
        <dbReference type="PROSITE-ProRule" id="PRU00175"/>
    </source>
</evidence>
<gene>
    <name evidence="10" type="ORF">SEVIR_1G030100v2</name>
</gene>
<dbReference type="Proteomes" id="UP000298652">
    <property type="component" value="Chromosome 1"/>
</dbReference>
<dbReference type="AlphaFoldDB" id="A0A4U6W4Y4"/>